<proteinExistence type="predicted"/>
<keyword evidence="1" id="KW-1133">Transmembrane helix</keyword>
<organism evidence="3 4">
    <name type="scientific">Algoriphagus boseongensis</name>
    <dbReference type="NCBI Taxonomy" id="1442587"/>
    <lineage>
        <taxon>Bacteria</taxon>
        <taxon>Pseudomonadati</taxon>
        <taxon>Bacteroidota</taxon>
        <taxon>Cytophagia</taxon>
        <taxon>Cytophagales</taxon>
        <taxon>Cyclobacteriaceae</taxon>
        <taxon>Algoriphagus</taxon>
    </lineage>
</organism>
<protein>
    <submittedName>
        <fullName evidence="3">Uncharacterized protein DUF4136</fullName>
    </submittedName>
</protein>
<evidence type="ECO:0000259" key="2">
    <source>
        <dbReference type="Pfam" id="PF13590"/>
    </source>
</evidence>
<dbReference type="AlphaFoldDB" id="A0A4R6T710"/>
<dbReference type="OrthoDB" id="118896at2"/>
<feature type="transmembrane region" description="Helical" evidence="1">
    <location>
        <begin position="45"/>
        <end position="65"/>
    </location>
</feature>
<sequence>MPDKTTCPSTSVTFLWVINSFYTSNETQGKFNLLSFFIFKTMRNLLLSFCAILFFLMFSGCGSVMKTYSYQPKGQKFDEYKTYAWVNLKHFISEDQENEKRYARFILEHADAEIRAKGFKLDTISPQVVFQFDTKIEKRVSYNRTPSVSVGIGFGGPGYYVGGAVPVSGGQVIANQYEEGVLTIEMLETQTGRVLWRGWAEEQLSFETNLEEDLQRAIKQIFMRLPVKHKN</sequence>
<comment type="caution">
    <text evidence="3">The sequence shown here is derived from an EMBL/GenBank/DDBJ whole genome shotgun (WGS) entry which is preliminary data.</text>
</comment>
<dbReference type="Pfam" id="PF13590">
    <property type="entry name" value="DUF4136"/>
    <property type="match status" value="1"/>
</dbReference>
<evidence type="ECO:0000313" key="4">
    <source>
        <dbReference type="Proteomes" id="UP000294535"/>
    </source>
</evidence>
<keyword evidence="4" id="KW-1185">Reference proteome</keyword>
<evidence type="ECO:0000313" key="3">
    <source>
        <dbReference type="EMBL" id="TDQ18421.1"/>
    </source>
</evidence>
<dbReference type="Gene3D" id="3.30.160.670">
    <property type="match status" value="1"/>
</dbReference>
<feature type="domain" description="DUF4136" evidence="2">
    <location>
        <begin position="68"/>
        <end position="226"/>
    </location>
</feature>
<evidence type="ECO:0000256" key="1">
    <source>
        <dbReference type="SAM" id="Phobius"/>
    </source>
</evidence>
<keyword evidence="1" id="KW-0472">Membrane</keyword>
<dbReference type="EMBL" id="SNYF01000005">
    <property type="protein sequence ID" value="TDQ18421.1"/>
    <property type="molecule type" value="Genomic_DNA"/>
</dbReference>
<name>A0A4R6T710_9BACT</name>
<gene>
    <name evidence="3" type="ORF">DFQ04_0220</name>
</gene>
<reference evidence="3 4" key="1">
    <citation type="submission" date="2019-03" db="EMBL/GenBank/DDBJ databases">
        <title>Genomic Encyclopedia of Type Strains, Phase III (KMG-III): the genomes of soil and plant-associated and newly described type strains.</title>
        <authorList>
            <person name="Whitman W."/>
        </authorList>
    </citation>
    <scope>NUCLEOTIDE SEQUENCE [LARGE SCALE GENOMIC DNA]</scope>
    <source>
        <strain evidence="3 4">CECT 8446</strain>
    </source>
</reference>
<dbReference type="InterPro" id="IPR025411">
    <property type="entry name" value="DUF4136"/>
</dbReference>
<dbReference type="Proteomes" id="UP000294535">
    <property type="component" value="Unassembled WGS sequence"/>
</dbReference>
<keyword evidence="1" id="KW-0812">Transmembrane</keyword>
<accession>A0A4R6T710</accession>